<dbReference type="GO" id="GO:0004521">
    <property type="term" value="F:RNA endonuclease activity"/>
    <property type="evidence" value="ECO:0007669"/>
    <property type="project" value="TreeGrafter"/>
</dbReference>
<evidence type="ECO:0000313" key="3">
    <source>
        <dbReference type="EMBL" id="QFQ97333.1"/>
    </source>
</evidence>
<dbReference type="RefSeq" id="WP_152168815.1">
    <property type="nucleotide sequence ID" value="NZ_CP045096.1"/>
</dbReference>
<dbReference type="EMBL" id="CP045096">
    <property type="protein sequence ID" value="QFQ97333.1"/>
    <property type="molecule type" value="Genomic_DNA"/>
</dbReference>
<sequence length="111" mass="12254">MIRGSVYPVDLGDAKRGHEQRGKRFGIVLSDTPDTWSTVVIVPTSTSAQQAIFRPRLVIAGRETAALADQVRTIDTQFVCGDPVDHLTGTDMAQVEFALGRLLRLRINLDY</sequence>
<dbReference type="Proteomes" id="UP000327294">
    <property type="component" value="Chromosome"/>
</dbReference>
<dbReference type="PANTHER" id="PTHR33988:SF2">
    <property type="entry name" value="ENDORIBONUCLEASE MAZF"/>
    <property type="match status" value="1"/>
</dbReference>
<dbReference type="GO" id="GO:0016075">
    <property type="term" value="P:rRNA catabolic process"/>
    <property type="evidence" value="ECO:0007669"/>
    <property type="project" value="TreeGrafter"/>
</dbReference>
<reference evidence="3 4" key="1">
    <citation type="submission" date="2019-10" db="EMBL/GenBank/DDBJ databases">
        <title>Streptomyces sp. strain GY16 isolated from leaves of Broussonetia papyrifera.</title>
        <authorList>
            <person name="Mo P."/>
        </authorList>
    </citation>
    <scope>NUCLEOTIDE SEQUENCE [LARGE SCALE GENOMIC DNA]</scope>
    <source>
        <strain evidence="3 4">GY16</strain>
    </source>
</reference>
<dbReference type="KEGG" id="sphv:F9278_15210"/>
<dbReference type="Gene3D" id="2.30.30.110">
    <property type="match status" value="1"/>
</dbReference>
<dbReference type="InterPro" id="IPR011067">
    <property type="entry name" value="Plasmid_toxin/cell-grow_inhib"/>
</dbReference>
<gene>
    <name evidence="3" type="ORF">F9278_15210</name>
</gene>
<organism evidence="3 4">
    <name type="scientific">Streptomyces phaeolivaceus</name>
    <dbReference type="NCBI Taxonomy" id="2653200"/>
    <lineage>
        <taxon>Bacteria</taxon>
        <taxon>Bacillati</taxon>
        <taxon>Actinomycetota</taxon>
        <taxon>Actinomycetes</taxon>
        <taxon>Kitasatosporales</taxon>
        <taxon>Streptomycetaceae</taxon>
        <taxon>Streptomyces</taxon>
    </lineage>
</organism>
<proteinExistence type="inferred from homology"/>
<dbReference type="InterPro" id="IPR003477">
    <property type="entry name" value="PemK-like"/>
</dbReference>
<accession>A0A5P8K255</accession>
<evidence type="ECO:0000256" key="2">
    <source>
        <dbReference type="ARBA" id="ARBA00022649"/>
    </source>
</evidence>
<dbReference type="SUPFAM" id="SSF50118">
    <property type="entry name" value="Cell growth inhibitor/plasmid maintenance toxic component"/>
    <property type="match status" value="1"/>
</dbReference>
<dbReference type="GO" id="GO:0006402">
    <property type="term" value="P:mRNA catabolic process"/>
    <property type="evidence" value="ECO:0007669"/>
    <property type="project" value="TreeGrafter"/>
</dbReference>
<name>A0A5P8K255_9ACTN</name>
<comment type="similarity">
    <text evidence="1">Belongs to the PemK/MazF family.</text>
</comment>
<protein>
    <submittedName>
        <fullName evidence="3">Type II toxin-antitoxin system PemK/MazF family toxin</fullName>
    </submittedName>
</protein>
<dbReference type="Pfam" id="PF02452">
    <property type="entry name" value="PemK_toxin"/>
    <property type="match status" value="1"/>
</dbReference>
<evidence type="ECO:0000256" key="1">
    <source>
        <dbReference type="ARBA" id="ARBA00007521"/>
    </source>
</evidence>
<dbReference type="GO" id="GO:0003677">
    <property type="term" value="F:DNA binding"/>
    <property type="evidence" value="ECO:0007669"/>
    <property type="project" value="InterPro"/>
</dbReference>
<evidence type="ECO:0000313" key="4">
    <source>
        <dbReference type="Proteomes" id="UP000327294"/>
    </source>
</evidence>
<keyword evidence="4" id="KW-1185">Reference proteome</keyword>
<dbReference type="PANTHER" id="PTHR33988">
    <property type="entry name" value="ENDORIBONUCLEASE MAZF-RELATED"/>
    <property type="match status" value="1"/>
</dbReference>
<dbReference type="AlphaFoldDB" id="A0A5P8K255"/>
<keyword evidence="2" id="KW-1277">Toxin-antitoxin system</keyword>